<evidence type="ECO:0000313" key="3">
    <source>
        <dbReference type="EMBL" id="AKU93433.1"/>
    </source>
</evidence>
<gene>
    <name evidence="3" type="ORF">AKJ09_00097</name>
</gene>
<sequence>MRKTFGSRLFVAFAGSALVAAAFLVACSGSDDQEVMSPTPDASKASLPETGPSPDTGVQETSAPKDSGPVYDAGAPTTLDGGDLYEGGVPCVVGGALEEEPNDDPEHANTLAPTVCGVIFVRDADAGTNADADAGKTESDFVTFTLKPTTKSFFLQFSGKVNLHLTVEGQPAVDISATSSPTLPLVKDKPYYIEIRSSEDKRTPWRVTLFENQ</sequence>
<keyword evidence="2" id="KW-0732">Signal</keyword>
<accession>A0A0K1PIR0</accession>
<dbReference type="KEGG" id="llu:AKJ09_00097"/>
<organism evidence="3 4">
    <name type="scientific">Labilithrix luteola</name>
    <dbReference type="NCBI Taxonomy" id="1391654"/>
    <lineage>
        <taxon>Bacteria</taxon>
        <taxon>Pseudomonadati</taxon>
        <taxon>Myxococcota</taxon>
        <taxon>Polyangia</taxon>
        <taxon>Polyangiales</taxon>
        <taxon>Labilitrichaceae</taxon>
        <taxon>Labilithrix</taxon>
    </lineage>
</organism>
<dbReference type="RefSeq" id="WP_146645001.1">
    <property type="nucleotide sequence ID" value="NZ_CP012333.1"/>
</dbReference>
<feature type="signal peptide" evidence="2">
    <location>
        <begin position="1"/>
        <end position="22"/>
    </location>
</feature>
<evidence type="ECO:0000256" key="2">
    <source>
        <dbReference type="SAM" id="SignalP"/>
    </source>
</evidence>
<evidence type="ECO:0000256" key="1">
    <source>
        <dbReference type="SAM" id="MobiDB-lite"/>
    </source>
</evidence>
<feature type="chain" id="PRO_5005465529" description="Lipoprotein" evidence="2">
    <location>
        <begin position="23"/>
        <end position="213"/>
    </location>
</feature>
<evidence type="ECO:0000313" key="4">
    <source>
        <dbReference type="Proteomes" id="UP000064967"/>
    </source>
</evidence>
<proteinExistence type="predicted"/>
<dbReference type="AlphaFoldDB" id="A0A0K1PIR0"/>
<name>A0A0K1PIR0_9BACT</name>
<protein>
    <recommendedName>
        <fullName evidence="5">Lipoprotein</fullName>
    </recommendedName>
</protein>
<reference evidence="3 4" key="1">
    <citation type="submission" date="2015-08" db="EMBL/GenBank/DDBJ databases">
        <authorList>
            <person name="Babu N.S."/>
            <person name="Beckwith C.J."/>
            <person name="Beseler K.G."/>
            <person name="Brison A."/>
            <person name="Carone J.V."/>
            <person name="Caskin T.P."/>
            <person name="Diamond M."/>
            <person name="Durham M.E."/>
            <person name="Foxe J.M."/>
            <person name="Go M."/>
            <person name="Henderson B.A."/>
            <person name="Jones I.B."/>
            <person name="McGettigan J.A."/>
            <person name="Micheletti S.J."/>
            <person name="Nasrallah M.E."/>
            <person name="Ortiz D."/>
            <person name="Piller C.R."/>
            <person name="Privatt S.R."/>
            <person name="Schneider S.L."/>
            <person name="Sharp S."/>
            <person name="Smith T.C."/>
            <person name="Stanton J.D."/>
            <person name="Ullery H.E."/>
            <person name="Wilson R.J."/>
            <person name="Serrano M.G."/>
            <person name="Buck G."/>
            <person name="Lee V."/>
            <person name="Wang Y."/>
            <person name="Carvalho R."/>
            <person name="Voegtly L."/>
            <person name="Shi R."/>
            <person name="Duckworth R."/>
            <person name="Johnson A."/>
            <person name="Loviza R."/>
            <person name="Walstead R."/>
            <person name="Shah Z."/>
            <person name="Kiflezghi M."/>
            <person name="Wade K."/>
            <person name="Ball S.L."/>
            <person name="Bradley K.W."/>
            <person name="Asai D.J."/>
            <person name="Bowman C.A."/>
            <person name="Russell D.A."/>
            <person name="Pope W.H."/>
            <person name="Jacobs-Sera D."/>
            <person name="Hendrix R.W."/>
            <person name="Hatfull G.F."/>
        </authorList>
    </citation>
    <scope>NUCLEOTIDE SEQUENCE [LARGE SCALE GENOMIC DNA]</scope>
    <source>
        <strain evidence="3 4">DSM 27648</strain>
    </source>
</reference>
<feature type="region of interest" description="Disordered" evidence="1">
    <location>
        <begin position="31"/>
        <end position="71"/>
    </location>
</feature>
<dbReference type="Proteomes" id="UP000064967">
    <property type="component" value="Chromosome"/>
</dbReference>
<dbReference type="EMBL" id="CP012333">
    <property type="protein sequence ID" value="AKU93433.1"/>
    <property type="molecule type" value="Genomic_DNA"/>
</dbReference>
<keyword evidence="4" id="KW-1185">Reference proteome</keyword>
<dbReference type="PROSITE" id="PS51257">
    <property type="entry name" value="PROKAR_LIPOPROTEIN"/>
    <property type="match status" value="1"/>
</dbReference>
<evidence type="ECO:0008006" key="5">
    <source>
        <dbReference type="Google" id="ProtNLM"/>
    </source>
</evidence>